<dbReference type="InterPro" id="IPR036058">
    <property type="entry name" value="Kazal_dom_sf"/>
</dbReference>
<dbReference type="InterPro" id="IPR019577">
    <property type="entry name" value="SPARC/Testican_Ca-bd-dom"/>
</dbReference>
<dbReference type="SUPFAM" id="SSF100895">
    <property type="entry name" value="Kazal-type serine protease inhibitors"/>
    <property type="match status" value="1"/>
</dbReference>
<comment type="subcellular location">
    <subcellularLocation>
        <location evidence="1">Secreted</location>
        <location evidence="1">Extracellular space</location>
        <location evidence="1">Extracellular matrix</location>
    </subcellularLocation>
</comment>
<dbReference type="Bgee" id="ENSLACG00000007542">
    <property type="expression patterns" value="Expressed in muscle tissue and 6 other cell types or tissues"/>
</dbReference>
<dbReference type="GO" id="GO:0005518">
    <property type="term" value="F:collagen binding"/>
    <property type="evidence" value="ECO:0007669"/>
    <property type="project" value="TreeGrafter"/>
</dbReference>
<evidence type="ECO:0000313" key="10">
    <source>
        <dbReference type="Proteomes" id="UP000008672"/>
    </source>
</evidence>
<reference evidence="9" key="2">
    <citation type="submission" date="2025-08" db="UniProtKB">
        <authorList>
            <consortium name="Ensembl"/>
        </authorList>
    </citation>
    <scope>IDENTIFICATION</scope>
</reference>
<dbReference type="SMART" id="SM00280">
    <property type="entry name" value="KAZAL"/>
    <property type="match status" value="1"/>
</dbReference>
<organism evidence="9 10">
    <name type="scientific">Latimeria chalumnae</name>
    <name type="common">Coelacanth</name>
    <dbReference type="NCBI Taxonomy" id="7897"/>
    <lineage>
        <taxon>Eukaryota</taxon>
        <taxon>Metazoa</taxon>
        <taxon>Chordata</taxon>
        <taxon>Craniata</taxon>
        <taxon>Vertebrata</taxon>
        <taxon>Euteleostomi</taxon>
        <taxon>Coelacanthiformes</taxon>
        <taxon>Coelacanthidae</taxon>
        <taxon>Latimeria</taxon>
    </lineage>
</organism>
<feature type="domain" description="Kazal-like" evidence="8">
    <location>
        <begin position="28"/>
        <end position="85"/>
    </location>
</feature>
<dbReference type="OMA" id="NVYPVHW"/>
<dbReference type="InterPro" id="IPR002350">
    <property type="entry name" value="Kazal_dom"/>
</dbReference>
<evidence type="ECO:0000313" key="9">
    <source>
        <dbReference type="Ensembl" id="ENSLACP00000008523.1"/>
    </source>
</evidence>
<reference evidence="10" key="1">
    <citation type="submission" date="2011-08" db="EMBL/GenBank/DDBJ databases">
        <title>The draft genome of Latimeria chalumnae.</title>
        <authorList>
            <person name="Di Palma F."/>
            <person name="Alfoldi J."/>
            <person name="Johnson J."/>
            <person name="Berlin A."/>
            <person name="Gnerre S."/>
            <person name="Jaffe D."/>
            <person name="MacCallum I."/>
            <person name="Young S."/>
            <person name="Walker B.J."/>
            <person name="Lander E."/>
            <person name="Lindblad-Toh K."/>
        </authorList>
    </citation>
    <scope>NUCLEOTIDE SEQUENCE [LARGE SCALE GENOMIC DNA]</scope>
    <source>
        <strain evidence="10">Wild caught</strain>
    </source>
</reference>
<evidence type="ECO:0000256" key="7">
    <source>
        <dbReference type="ARBA" id="ARBA00023180"/>
    </source>
</evidence>
<keyword evidence="4" id="KW-0732">Signal</keyword>
<dbReference type="PANTHER" id="PTHR13866:SF26">
    <property type="entry name" value="SPARC"/>
    <property type="match status" value="1"/>
</dbReference>
<dbReference type="PROSITE" id="PS00018">
    <property type="entry name" value="EF_HAND_1"/>
    <property type="match status" value="1"/>
</dbReference>
<dbReference type="InterPro" id="IPR015369">
    <property type="entry name" value="Follistatin/Osteonectin_EGF"/>
</dbReference>
<dbReference type="AlphaFoldDB" id="H3AFV2"/>
<dbReference type="InParanoid" id="H3AFV2"/>
<accession>H3AFV2</accession>
<keyword evidence="6" id="KW-1015">Disulfide bond</keyword>
<dbReference type="InterPro" id="IPR018247">
    <property type="entry name" value="EF_Hand_1_Ca_BS"/>
</dbReference>
<dbReference type="eggNOG" id="KOG4004">
    <property type="taxonomic scope" value="Eukaryota"/>
</dbReference>
<dbReference type="SUPFAM" id="SSF57196">
    <property type="entry name" value="EGF/Laminin"/>
    <property type="match status" value="1"/>
</dbReference>
<dbReference type="Proteomes" id="UP000008672">
    <property type="component" value="Unassembled WGS sequence"/>
</dbReference>
<dbReference type="Pfam" id="PF10591">
    <property type="entry name" value="SPARC_Ca_bdg"/>
    <property type="match status" value="1"/>
</dbReference>
<dbReference type="HOGENOM" id="CLU_047416_1_1_1"/>
<evidence type="ECO:0000259" key="8">
    <source>
        <dbReference type="PROSITE" id="PS51465"/>
    </source>
</evidence>
<protein>
    <recommendedName>
        <fullName evidence="8">Kazal-like domain-containing protein</fullName>
    </recommendedName>
</protein>
<reference evidence="9" key="3">
    <citation type="submission" date="2025-09" db="UniProtKB">
        <authorList>
            <consortium name="Ensembl"/>
        </authorList>
    </citation>
    <scope>IDENTIFICATION</scope>
</reference>
<sequence>VCLDPCEKFQCPRGKVCEVNEKYRPVCVCQDPTTCPLSTSLSERVCGTDNKTYDNPCLLFTTQCALERTKQGHRLHLDYTGPCRYVAPCQDKELVQFSRQIHDWLKNTVVHLYEYDIQNPGSLTRKHRKIVKKIYEIHKHLKAGNKASHLLSNNFEVNYLLNVYPVHWQFGQLDQKPADGYLTHSELAPLRGLLAPVDHCASRFFDECDSNKDKNISLTEWCSCFGLKDGDHSKELHG</sequence>
<evidence type="ECO:0000256" key="4">
    <source>
        <dbReference type="ARBA" id="ARBA00022729"/>
    </source>
</evidence>
<dbReference type="EMBL" id="AFYH01213711">
    <property type="status" value="NOT_ANNOTATED_CDS"/>
    <property type="molecule type" value="Genomic_DNA"/>
</dbReference>
<dbReference type="InterPro" id="IPR003645">
    <property type="entry name" value="Fol_N"/>
</dbReference>
<dbReference type="FunFam" id="3.30.60.30:FF:000004">
    <property type="entry name" value="SPARC isoform 1"/>
    <property type="match status" value="1"/>
</dbReference>
<evidence type="ECO:0000256" key="3">
    <source>
        <dbReference type="ARBA" id="ARBA00022723"/>
    </source>
</evidence>
<keyword evidence="7" id="KW-0325">Glycoprotein</keyword>
<keyword evidence="3" id="KW-0479">Metal-binding</keyword>
<keyword evidence="5" id="KW-0106">Calcium</keyword>
<dbReference type="STRING" id="7897.ENSLACP00000008523"/>
<dbReference type="GO" id="GO:0005615">
    <property type="term" value="C:extracellular space"/>
    <property type="evidence" value="ECO:0007669"/>
    <property type="project" value="TreeGrafter"/>
</dbReference>
<dbReference type="InterPro" id="IPR011992">
    <property type="entry name" value="EF-hand-dom_pair"/>
</dbReference>
<dbReference type="Pfam" id="PF09289">
    <property type="entry name" value="FOLN"/>
    <property type="match status" value="1"/>
</dbReference>
<dbReference type="SUPFAM" id="SSF47473">
    <property type="entry name" value="EF-hand"/>
    <property type="match status" value="1"/>
</dbReference>
<dbReference type="PANTHER" id="PTHR13866">
    <property type="entry name" value="SPARC OSTEONECTIN"/>
    <property type="match status" value="1"/>
</dbReference>
<dbReference type="Gene3D" id="3.30.60.30">
    <property type="match status" value="1"/>
</dbReference>
<dbReference type="Ensembl" id="ENSLACT00000008591.1">
    <property type="protein sequence ID" value="ENSLACP00000008523.1"/>
    <property type="gene ID" value="ENSLACG00000007542.1"/>
</dbReference>
<dbReference type="GO" id="GO:0005509">
    <property type="term" value="F:calcium ion binding"/>
    <property type="evidence" value="ECO:0007669"/>
    <property type="project" value="InterPro"/>
</dbReference>
<keyword evidence="10" id="KW-1185">Reference proteome</keyword>
<dbReference type="GeneTree" id="ENSGT00510000046787"/>
<keyword evidence="2" id="KW-0964">Secreted</keyword>
<dbReference type="Gene3D" id="1.10.238.10">
    <property type="entry name" value="EF-hand"/>
    <property type="match status" value="1"/>
</dbReference>
<dbReference type="Pfam" id="PF00050">
    <property type="entry name" value="Kazal_1"/>
    <property type="match status" value="1"/>
</dbReference>
<dbReference type="GO" id="GO:0050840">
    <property type="term" value="F:extracellular matrix binding"/>
    <property type="evidence" value="ECO:0007669"/>
    <property type="project" value="TreeGrafter"/>
</dbReference>
<evidence type="ECO:0000256" key="2">
    <source>
        <dbReference type="ARBA" id="ARBA00022525"/>
    </source>
</evidence>
<evidence type="ECO:0000256" key="5">
    <source>
        <dbReference type="ARBA" id="ARBA00022837"/>
    </source>
</evidence>
<evidence type="ECO:0000256" key="1">
    <source>
        <dbReference type="ARBA" id="ARBA00004498"/>
    </source>
</evidence>
<evidence type="ECO:0000256" key="6">
    <source>
        <dbReference type="ARBA" id="ARBA00023157"/>
    </source>
</evidence>
<dbReference type="PROSITE" id="PS51465">
    <property type="entry name" value="KAZAL_2"/>
    <property type="match status" value="1"/>
</dbReference>
<dbReference type="SMART" id="SM00274">
    <property type="entry name" value="FOLN"/>
    <property type="match status" value="1"/>
</dbReference>
<proteinExistence type="predicted"/>
<name>H3AFV2_LATCH</name>